<protein>
    <submittedName>
        <fullName evidence="1">Uncharacterized protein</fullName>
    </submittedName>
</protein>
<organism evidence="1 2">
    <name type="scientific">Populus alba x Populus x berolinensis</name>
    <dbReference type="NCBI Taxonomy" id="444605"/>
    <lineage>
        <taxon>Eukaryota</taxon>
        <taxon>Viridiplantae</taxon>
        <taxon>Streptophyta</taxon>
        <taxon>Embryophyta</taxon>
        <taxon>Tracheophyta</taxon>
        <taxon>Spermatophyta</taxon>
        <taxon>Magnoliopsida</taxon>
        <taxon>eudicotyledons</taxon>
        <taxon>Gunneridae</taxon>
        <taxon>Pentapetalae</taxon>
        <taxon>rosids</taxon>
        <taxon>fabids</taxon>
        <taxon>Malpighiales</taxon>
        <taxon>Salicaceae</taxon>
        <taxon>Saliceae</taxon>
        <taxon>Populus</taxon>
    </lineage>
</organism>
<accession>A0AAD6QSJ3</accession>
<gene>
    <name evidence="1" type="ORF">NC653_012486</name>
</gene>
<dbReference type="Proteomes" id="UP001164929">
    <property type="component" value="Chromosome 5"/>
</dbReference>
<comment type="caution">
    <text evidence="1">The sequence shown here is derived from an EMBL/GenBank/DDBJ whole genome shotgun (WGS) entry which is preliminary data.</text>
</comment>
<name>A0AAD6QSJ3_9ROSI</name>
<dbReference type="AlphaFoldDB" id="A0AAD6QSJ3"/>
<evidence type="ECO:0000313" key="1">
    <source>
        <dbReference type="EMBL" id="KAJ6995653.1"/>
    </source>
</evidence>
<proteinExistence type="predicted"/>
<reference evidence="1" key="1">
    <citation type="journal article" date="2023" name="Mol. Ecol. Resour.">
        <title>Chromosome-level genome assembly of a triploid poplar Populus alba 'Berolinensis'.</title>
        <authorList>
            <person name="Chen S."/>
            <person name="Yu Y."/>
            <person name="Wang X."/>
            <person name="Wang S."/>
            <person name="Zhang T."/>
            <person name="Zhou Y."/>
            <person name="He R."/>
            <person name="Meng N."/>
            <person name="Wang Y."/>
            <person name="Liu W."/>
            <person name="Liu Z."/>
            <person name="Liu J."/>
            <person name="Guo Q."/>
            <person name="Huang H."/>
            <person name="Sederoff R.R."/>
            <person name="Wang G."/>
            <person name="Qu G."/>
            <person name="Chen S."/>
        </authorList>
    </citation>
    <scope>NUCLEOTIDE SEQUENCE</scope>
    <source>
        <strain evidence="1">SC-2020</strain>
    </source>
</reference>
<keyword evidence="2" id="KW-1185">Reference proteome</keyword>
<dbReference type="EMBL" id="JAQIZT010000005">
    <property type="protein sequence ID" value="KAJ6995653.1"/>
    <property type="molecule type" value="Genomic_DNA"/>
</dbReference>
<evidence type="ECO:0000313" key="2">
    <source>
        <dbReference type="Proteomes" id="UP001164929"/>
    </source>
</evidence>
<sequence length="148" mass="16010">MVALKDYEALRERTATGDPNPAQVHASAGVDPDAVAAKILSLADNRVTKWAVEGTLILLATVATHCHTSKALLLPDWKGMLLSSENCQKLFTYTPWSNLCSNSCDLPSLCNKRLSLSLSDSIELHQNHIWTCLATGLINSSSGFLCLV</sequence>